<keyword evidence="4" id="KW-0732">Signal</keyword>
<dbReference type="PANTHER" id="PTHR30290:SF10">
    <property type="entry name" value="PERIPLASMIC OLIGOPEPTIDE-BINDING PROTEIN-RELATED"/>
    <property type="match status" value="1"/>
</dbReference>
<keyword evidence="3" id="KW-0813">Transport</keyword>
<dbReference type="InterPro" id="IPR039424">
    <property type="entry name" value="SBP_5"/>
</dbReference>
<evidence type="ECO:0000256" key="2">
    <source>
        <dbReference type="ARBA" id="ARBA00005695"/>
    </source>
</evidence>
<evidence type="ECO:0000313" key="6">
    <source>
        <dbReference type="EMBL" id="MET2833031.1"/>
    </source>
</evidence>
<evidence type="ECO:0000259" key="5">
    <source>
        <dbReference type="Pfam" id="PF00496"/>
    </source>
</evidence>
<comment type="caution">
    <text evidence="6">The sequence shown here is derived from an EMBL/GenBank/DDBJ whole genome shotgun (WGS) entry which is preliminary data.</text>
</comment>
<keyword evidence="7" id="KW-1185">Reference proteome</keyword>
<dbReference type="InterPro" id="IPR006311">
    <property type="entry name" value="TAT_signal"/>
</dbReference>
<dbReference type="InterPro" id="IPR030678">
    <property type="entry name" value="Peptide/Ni-bd"/>
</dbReference>
<dbReference type="PANTHER" id="PTHR30290">
    <property type="entry name" value="PERIPLASMIC BINDING COMPONENT OF ABC TRANSPORTER"/>
    <property type="match status" value="1"/>
</dbReference>
<sequence>MAQQENGLFRGTTRRQMIKGAMVGVGAVALSSFPSLKARAAPNKGGTLRVGLGHGSTTDTLDPGLFDNDFTIFTGYCYRGHLTEIASDGKVIGDLAEAVEPSSDAKTWRFKLRKGVQFHNGKTLDSNDVVASFRHHMGEKSTSAAKALMDGVNIKTDGSDAVIFTLSGGNVDFPYIVSDFHFAIMPANADGTADWKSGVGTGAYKIETFDPGVRAEFSRQPNFYKENAAFFDGVSVLSVPDATARQTALRSGSFDLIDRIDLKTAHLLARVPNLAIFETKGTGHNTMPMDVRKAPFNNVDVRLALKYSLDREKLLETILLGHGEVGNDHPISSMNRYHNGDLPQKKYDPDKAKFHLKKAGASDLSVDLYVSDAAFAGAVDAAVLYQQHAKQCGININVVREPNDGYWSNIWMKKPWSFSYWGGRPTEDWAFVTAYAPGGNWNETFWENPRFSELLVKARSEFDDNKRRQMYYEMQAILSDDGGAIVPLFNNYVDGVTTKLHIPDVVAWNWPHDGHKCHERWWFNA</sequence>
<dbReference type="Gene3D" id="3.10.105.10">
    <property type="entry name" value="Dipeptide-binding Protein, Domain 3"/>
    <property type="match status" value="1"/>
</dbReference>
<accession>A0ABV2DSI9</accession>
<evidence type="ECO:0000313" key="7">
    <source>
        <dbReference type="Proteomes" id="UP001548832"/>
    </source>
</evidence>
<organism evidence="6 7">
    <name type="scientific">Mesorhizobium shangrilense</name>
    <dbReference type="NCBI Taxonomy" id="460060"/>
    <lineage>
        <taxon>Bacteria</taxon>
        <taxon>Pseudomonadati</taxon>
        <taxon>Pseudomonadota</taxon>
        <taxon>Alphaproteobacteria</taxon>
        <taxon>Hyphomicrobiales</taxon>
        <taxon>Phyllobacteriaceae</taxon>
        <taxon>Mesorhizobium</taxon>
    </lineage>
</organism>
<name>A0ABV2DSI9_9HYPH</name>
<dbReference type="Proteomes" id="UP001548832">
    <property type="component" value="Unassembled WGS sequence"/>
</dbReference>
<reference evidence="6 7" key="1">
    <citation type="submission" date="2024-06" db="EMBL/GenBank/DDBJ databases">
        <authorList>
            <person name="Kim D.-U."/>
        </authorList>
    </citation>
    <scope>NUCLEOTIDE SEQUENCE [LARGE SCALE GENOMIC DNA]</scope>
    <source>
        <strain evidence="6 7">KACC15460</strain>
    </source>
</reference>
<dbReference type="Pfam" id="PF00496">
    <property type="entry name" value="SBP_bac_5"/>
    <property type="match status" value="1"/>
</dbReference>
<dbReference type="RefSeq" id="WP_354465261.1">
    <property type="nucleotide sequence ID" value="NZ_JBEWSZ010000019.1"/>
</dbReference>
<evidence type="ECO:0000256" key="4">
    <source>
        <dbReference type="ARBA" id="ARBA00022729"/>
    </source>
</evidence>
<protein>
    <submittedName>
        <fullName evidence="6">ABC transporter substrate-binding protein</fullName>
    </submittedName>
</protein>
<evidence type="ECO:0000256" key="3">
    <source>
        <dbReference type="ARBA" id="ARBA00022448"/>
    </source>
</evidence>
<comment type="subcellular location">
    <subcellularLocation>
        <location evidence="1">Periplasm</location>
    </subcellularLocation>
</comment>
<comment type="similarity">
    <text evidence="2">Belongs to the bacterial solute-binding protein 5 family.</text>
</comment>
<dbReference type="EMBL" id="JBEWSZ010000019">
    <property type="protein sequence ID" value="MET2833031.1"/>
    <property type="molecule type" value="Genomic_DNA"/>
</dbReference>
<dbReference type="PIRSF" id="PIRSF002741">
    <property type="entry name" value="MppA"/>
    <property type="match status" value="1"/>
</dbReference>
<dbReference type="PROSITE" id="PS51318">
    <property type="entry name" value="TAT"/>
    <property type="match status" value="1"/>
</dbReference>
<feature type="domain" description="Solute-binding protein family 5" evidence="5">
    <location>
        <begin position="90"/>
        <end position="442"/>
    </location>
</feature>
<evidence type="ECO:0000256" key="1">
    <source>
        <dbReference type="ARBA" id="ARBA00004418"/>
    </source>
</evidence>
<gene>
    <name evidence="6" type="ORF">ABVQ20_39685</name>
</gene>
<proteinExistence type="inferred from homology"/>
<dbReference type="InterPro" id="IPR000914">
    <property type="entry name" value="SBP_5_dom"/>
</dbReference>
<dbReference type="Gene3D" id="3.40.190.10">
    <property type="entry name" value="Periplasmic binding protein-like II"/>
    <property type="match status" value="1"/>
</dbReference>
<dbReference type="SUPFAM" id="SSF53850">
    <property type="entry name" value="Periplasmic binding protein-like II"/>
    <property type="match status" value="1"/>
</dbReference>
<dbReference type="CDD" id="cd08503">
    <property type="entry name" value="PBP2_NikA_DppA_OppA_like_17"/>
    <property type="match status" value="1"/>
</dbReference>